<dbReference type="EMBL" id="JARJCM010000269">
    <property type="protein sequence ID" value="KAJ7020242.1"/>
    <property type="molecule type" value="Genomic_DNA"/>
</dbReference>
<gene>
    <name evidence="8" type="ORF">C8F04DRAFT_1144784</name>
</gene>
<dbReference type="Proteomes" id="UP001218188">
    <property type="component" value="Unassembled WGS sequence"/>
</dbReference>
<keyword evidence="9" id="KW-1185">Reference proteome</keyword>
<comment type="cofactor">
    <cofactor evidence="1 5">
        <name>FAD</name>
        <dbReference type="ChEBI" id="CHEBI:57692"/>
    </cofactor>
</comment>
<dbReference type="AlphaFoldDB" id="A0AAD6WPB2"/>
<feature type="binding site" evidence="5">
    <location>
        <begin position="574"/>
        <end position="575"/>
    </location>
    <ligand>
        <name>FAD</name>
        <dbReference type="ChEBI" id="CHEBI:57692"/>
    </ligand>
</feature>
<dbReference type="Gene3D" id="3.30.560.10">
    <property type="entry name" value="Glucose Oxidase, domain 3"/>
    <property type="match status" value="1"/>
</dbReference>
<evidence type="ECO:0000256" key="4">
    <source>
        <dbReference type="ARBA" id="ARBA00022827"/>
    </source>
</evidence>
<dbReference type="PANTHER" id="PTHR11552">
    <property type="entry name" value="GLUCOSE-METHANOL-CHOLINE GMC OXIDOREDUCTASE"/>
    <property type="match status" value="1"/>
</dbReference>
<organism evidence="8 9">
    <name type="scientific">Mycena alexandri</name>
    <dbReference type="NCBI Taxonomy" id="1745969"/>
    <lineage>
        <taxon>Eukaryota</taxon>
        <taxon>Fungi</taxon>
        <taxon>Dikarya</taxon>
        <taxon>Basidiomycota</taxon>
        <taxon>Agaricomycotina</taxon>
        <taxon>Agaricomycetes</taxon>
        <taxon>Agaricomycetidae</taxon>
        <taxon>Agaricales</taxon>
        <taxon>Marasmiineae</taxon>
        <taxon>Mycenaceae</taxon>
        <taxon>Mycena</taxon>
    </lineage>
</organism>
<comment type="caution">
    <text evidence="8">The sequence shown here is derived from an EMBL/GenBank/DDBJ whole genome shotgun (WGS) entry which is preliminary data.</text>
</comment>
<evidence type="ECO:0000256" key="6">
    <source>
        <dbReference type="SAM" id="SignalP"/>
    </source>
</evidence>
<proteinExistence type="inferred from homology"/>
<dbReference type="InterPro" id="IPR036188">
    <property type="entry name" value="FAD/NAD-bd_sf"/>
</dbReference>
<dbReference type="InterPro" id="IPR007867">
    <property type="entry name" value="GMC_OxRtase_C"/>
</dbReference>
<evidence type="ECO:0000313" key="8">
    <source>
        <dbReference type="EMBL" id="KAJ7020242.1"/>
    </source>
</evidence>
<dbReference type="Pfam" id="PF05199">
    <property type="entry name" value="GMC_oxred_C"/>
    <property type="match status" value="1"/>
</dbReference>
<dbReference type="SUPFAM" id="SSF51905">
    <property type="entry name" value="FAD/NAD(P)-binding domain"/>
    <property type="match status" value="1"/>
</dbReference>
<evidence type="ECO:0000256" key="3">
    <source>
        <dbReference type="ARBA" id="ARBA00022630"/>
    </source>
</evidence>
<keyword evidence="4 5" id="KW-0274">FAD</keyword>
<dbReference type="Pfam" id="PF00732">
    <property type="entry name" value="GMC_oxred_N"/>
    <property type="match status" value="1"/>
</dbReference>
<reference evidence="8" key="1">
    <citation type="submission" date="2023-03" db="EMBL/GenBank/DDBJ databases">
        <title>Massive genome expansion in bonnet fungi (Mycena s.s.) driven by repeated elements and novel gene families across ecological guilds.</title>
        <authorList>
            <consortium name="Lawrence Berkeley National Laboratory"/>
            <person name="Harder C.B."/>
            <person name="Miyauchi S."/>
            <person name="Viragh M."/>
            <person name="Kuo A."/>
            <person name="Thoen E."/>
            <person name="Andreopoulos B."/>
            <person name="Lu D."/>
            <person name="Skrede I."/>
            <person name="Drula E."/>
            <person name="Henrissat B."/>
            <person name="Morin E."/>
            <person name="Kohler A."/>
            <person name="Barry K."/>
            <person name="LaButti K."/>
            <person name="Morin E."/>
            <person name="Salamov A."/>
            <person name="Lipzen A."/>
            <person name="Mereny Z."/>
            <person name="Hegedus B."/>
            <person name="Baldrian P."/>
            <person name="Stursova M."/>
            <person name="Weitz H."/>
            <person name="Taylor A."/>
            <person name="Grigoriev I.V."/>
            <person name="Nagy L.G."/>
            <person name="Martin F."/>
            <person name="Kauserud H."/>
        </authorList>
    </citation>
    <scope>NUCLEOTIDE SEQUENCE</scope>
    <source>
        <strain evidence="8">CBHHK200</strain>
    </source>
</reference>
<dbReference type="InterPro" id="IPR012132">
    <property type="entry name" value="GMC_OxRdtase"/>
</dbReference>
<keyword evidence="3" id="KW-0285">Flavoprotein</keyword>
<accession>A0AAD6WPB2</accession>
<dbReference type="SUPFAM" id="SSF54373">
    <property type="entry name" value="FAD-linked reductases, C-terminal domain"/>
    <property type="match status" value="1"/>
</dbReference>
<name>A0AAD6WPB2_9AGAR</name>
<dbReference type="PANTHER" id="PTHR11552:SF147">
    <property type="entry name" value="CHOLINE DEHYDROGENASE, MITOCHONDRIAL"/>
    <property type="match status" value="1"/>
</dbReference>
<evidence type="ECO:0000256" key="1">
    <source>
        <dbReference type="ARBA" id="ARBA00001974"/>
    </source>
</evidence>
<feature type="signal peptide" evidence="6">
    <location>
        <begin position="1"/>
        <end position="17"/>
    </location>
</feature>
<feature type="binding site" evidence="5">
    <location>
        <position position="260"/>
    </location>
    <ligand>
        <name>FAD</name>
        <dbReference type="ChEBI" id="CHEBI:57692"/>
    </ligand>
</feature>
<evidence type="ECO:0000259" key="7">
    <source>
        <dbReference type="PROSITE" id="PS00624"/>
    </source>
</evidence>
<dbReference type="GO" id="GO:0016614">
    <property type="term" value="F:oxidoreductase activity, acting on CH-OH group of donors"/>
    <property type="evidence" value="ECO:0007669"/>
    <property type="project" value="InterPro"/>
</dbReference>
<evidence type="ECO:0000256" key="2">
    <source>
        <dbReference type="ARBA" id="ARBA00010790"/>
    </source>
</evidence>
<protein>
    <submittedName>
        <fullName evidence="8">Aryl-alcohol oxidase-like protein</fullName>
    </submittedName>
</protein>
<feature type="domain" description="Glucose-methanol-choline oxidoreductase N-terminal" evidence="7">
    <location>
        <begin position="300"/>
        <end position="314"/>
    </location>
</feature>
<feature type="chain" id="PRO_5042083631" evidence="6">
    <location>
        <begin position="18"/>
        <end position="596"/>
    </location>
</feature>
<dbReference type="InterPro" id="IPR000172">
    <property type="entry name" value="GMC_OxRdtase_N"/>
</dbReference>
<keyword evidence="6" id="KW-0732">Signal</keyword>
<dbReference type="PIRSF" id="PIRSF000137">
    <property type="entry name" value="Alcohol_oxidase"/>
    <property type="match status" value="1"/>
</dbReference>
<feature type="binding site" evidence="5">
    <location>
        <position position="112"/>
    </location>
    <ligand>
        <name>FAD</name>
        <dbReference type="ChEBI" id="CHEBI:57692"/>
    </ligand>
</feature>
<comment type="similarity">
    <text evidence="2">Belongs to the GMC oxidoreductase family.</text>
</comment>
<dbReference type="PROSITE" id="PS00624">
    <property type="entry name" value="GMC_OXRED_2"/>
    <property type="match status" value="1"/>
</dbReference>
<evidence type="ECO:0000256" key="5">
    <source>
        <dbReference type="PIRSR" id="PIRSR000137-2"/>
    </source>
</evidence>
<sequence length="596" mass="63472">MPLCLLFLLLLAPHCLGSVFTAPEQLTSTKYDFIVVGAGTAGCVVASRLSENPTVKVLVIEAGVADNTTEADLINIPFLAGQGIGTTIDWNYTTTNQAGLNGRAIPYPRGFVMGGSSSINSMIYFRGPSEDFDRLAAASGDPGWSWENLQRFIFMNERHVAPWNNRSNAGEYDPRAHGHGPLLSSVTADPFELDRRVIQTLSDHPEKYPFNMDLNSGNGLGFGWIQSTVGNGVRSSASRAYLHPALDSRTNIDLLLHTQVTRLISTGAAGSTFTSVEVAQSAGATKFEFTATKEVILSAGSIGTPQILMLSGIGPKNELEALGIISRIDLPDVGANLQDQTILSLQWEAKVETLSSFLSDPAAVNAALAQWTENKTGIAAGTSLVNTIGFLRLPEDSPLLKSGDPAAGSNSAHFEFAFLNTFLPNADQPAPLTGNWVSAAVTLQSPTSRGSLKLRSRSAFEHPIIDPAFYTTSFDIGTVVHAVKALREFFSASAWDGFLGSPFPAVAALNTDEAIEAYARTWATTVKHPVSTAKISKIADKAGVVSPNLLLKGGANGVRVVDASIFPFAVAGYPQAEVYIVAERAAALIKETWSLK</sequence>
<dbReference type="GO" id="GO:0050660">
    <property type="term" value="F:flavin adenine dinucleotide binding"/>
    <property type="evidence" value="ECO:0007669"/>
    <property type="project" value="InterPro"/>
</dbReference>
<evidence type="ECO:0000313" key="9">
    <source>
        <dbReference type="Proteomes" id="UP001218188"/>
    </source>
</evidence>
<dbReference type="Gene3D" id="3.50.50.60">
    <property type="entry name" value="FAD/NAD(P)-binding domain"/>
    <property type="match status" value="1"/>
</dbReference>